<dbReference type="PRINTS" id="PR00463">
    <property type="entry name" value="EP450I"/>
</dbReference>
<dbReference type="PRINTS" id="PR00385">
    <property type="entry name" value="P450"/>
</dbReference>
<dbReference type="InterPro" id="IPR002401">
    <property type="entry name" value="Cyt_P450_E_grp-I"/>
</dbReference>
<evidence type="ECO:0000256" key="7">
    <source>
        <dbReference type="PIRSR" id="PIRSR602401-1"/>
    </source>
</evidence>
<dbReference type="FunFam" id="1.10.630.10:FF:000036">
    <property type="entry name" value="CYtochrome P450 family"/>
    <property type="match status" value="1"/>
</dbReference>
<feature type="binding site" description="axial binding residue" evidence="7">
    <location>
        <position position="455"/>
    </location>
    <ligand>
        <name>heme</name>
        <dbReference type="ChEBI" id="CHEBI:30413"/>
    </ligand>
    <ligandPart>
        <name>Fe</name>
        <dbReference type="ChEBI" id="CHEBI:18248"/>
    </ligandPart>
</feature>
<organism evidence="9 10">
    <name type="scientific">Pristionchus fissidentatus</name>
    <dbReference type="NCBI Taxonomy" id="1538716"/>
    <lineage>
        <taxon>Eukaryota</taxon>
        <taxon>Metazoa</taxon>
        <taxon>Ecdysozoa</taxon>
        <taxon>Nematoda</taxon>
        <taxon>Chromadorea</taxon>
        <taxon>Rhabditida</taxon>
        <taxon>Rhabditina</taxon>
        <taxon>Diplogasteromorpha</taxon>
        <taxon>Diplogasteroidea</taxon>
        <taxon>Neodiplogasteridae</taxon>
        <taxon>Pristionchus</taxon>
    </lineage>
</organism>
<evidence type="ECO:0000256" key="1">
    <source>
        <dbReference type="ARBA" id="ARBA00001971"/>
    </source>
</evidence>
<sequence>MKQVVFGSVAAAFLIHFSSWSNIFLLIASISALYGLFRYYEFVSRYPKGPFPFPLMGNLNQAFDPKCLHKTFDRIGKTQPGMYTLFMPFPYVQITDADIIREAFIEKGRPQNKIVQEAFSFAPNSGVISSVDDIWRENRRAAISILRDFGMGKNVMEELVRSSISDYLLHLEQIEDKDNIDLRWPFQVMVANIINEVLFGFRYKHDDCQPLMDYVTRFNDMMNSVMDSKGIALGMVFPFLTKLPWIGWHTLGKTQHQMTQINEYIVNNVERSLKGYDIEDEATCFVHAYRQRMEQHEYLDRTNLMATCSDFFLAGQETTTATLRWGMLLMARHQEIQEKLRAEIHSVIGRDRLPTMADQVRMPYSRACAFELQRCANIMATNVQRVTVNDVTIRGQIIPAGTWVNGDIHFVMANDPIFENPKEFRPERYLNENGSNLRKNLVERTLPFSLGKRVCAGEGLARVEIFLGLMATIQHYRILPREGEDIDMEPAPGTTVLLPKEQKLRIQKV</sequence>
<evidence type="ECO:0000313" key="10">
    <source>
        <dbReference type="Proteomes" id="UP001432322"/>
    </source>
</evidence>
<evidence type="ECO:0000256" key="8">
    <source>
        <dbReference type="RuleBase" id="RU000461"/>
    </source>
</evidence>
<dbReference type="Proteomes" id="UP001432322">
    <property type="component" value="Unassembled WGS sequence"/>
</dbReference>
<dbReference type="PROSITE" id="PS00086">
    <property type="entry name" value="CYTOCHROME_P450"/>
    <property type="match status" value="1"/>
</dbReference>
<evidence type="ECO:0000313" key="9">
    <source>
        <dbReference type="EMBL" id="GMT23072.1"/>
    </source>
</evidence>
<dbReference type="GO" id="GO:0020037">
    <property type="term" value="F:heme binding"/>
    <property type="evidence" value="ECO:0007669"/>
    <property type="project" value="InterPro"/>
</dbReference>
<keyword evidence="5 7" id="KW-0408">Iron</keyword>
<evidence type="ECO:0000256" key="5">
    <source>
        <dbReference type="ARBA" id="ARBA00023004"/>
    </source>
</evidence>
<comment type="cofactor">
    <cofactor evidence="1 7">
        <name>heme</name>
        <dbReference type="ChEBI" id="CHEBI:30413"/>
    </cofactor>
</comment>
<evidence type="ECO:0000256" key="3">
    <source>
        <dbReference type="ARBA" id="ARBA00022723"/>
    </source>
</evidence>
<dbReference type="InterPro" id="IPR001128">
    <property type="entry name" value="Cyt_P450"/>
</dbReference>
<keyword evidence="3 7" id="KW-0479">Metal-binding</keyword>
<keyword evidence="6 8" id="KW-0503">Monooxygenase</keyword>
<dbReference type="EMBL" id="BTSY01000004">
    <property type="protein sequence ID" value="GMT23072.1"/>
    <property type="molecule type" value="Genomic_DNA"/>
</dbReference>
<dbReference type="InterPro" id="IPR036396">
    <property type="entry name" value="Cyt_P450_sf"/>
</dbReference>
<evidence type="ECO:0000256" key="6">
    <source>
        <dbReference type="ARBA" id="ARBA00023033"/>
    </source>
</evidence>
<dbReference type="GO" id="GO:0005506">
    <property type="term" value="F:iron ion binding"/>
    <property type="evidence" value="ECO:0007669"/>
    <property type="project" value="InterPro"/>
</dbReference>
<evidence type="ECO:0008006" key="11">
    <source>
        <dbReference type="Google" id="ProtNLM"/>
    </source>
</evidence>
<evidence type="ECO:0000256" key="4">
    <source>
        <dbReference type="ARBA" id="ARBA00023002"/>
    </source>
</evidence>
<gene>
    <name evidence="9" type="ORF">PFISCL1PPCAC_14369</name>
</gene>
<dbReference type="GO" id="GO:0016705">
    <property type="term" value="F:oxidoreductase activity, acting on paired donors, with incorporation or reduction of molecular oxygen"/>
    <property type="evidence" value="ECO:0007669"/>
    <property type="project" value="InterPro"/>
</dbReference>
<dbReference type="SUPFAM" id="SSF48264">
    <property type="entry name" value="Cytochrome P450"/>
    <property type="match status" value="1"/>
</dbReference>
<keyword evidence="4 8" id="KW-0560">Oxidoreductase</keyword>
<comment type="similarity">
    <text evidence="2 8">Belongs to the cytochrome P450 family.</text>
</comment>
<reference evidence="9" key="1">
    <citation type="submission" date="2023-10" db="EMBL/GenBank/DDBJ databases">
        <title>Genome assembly of Pristionchus species.</title>
        <authorList>
            <person name="Yoshida K."/>
            <person name="Sommer R.J."/>
        </authorList>
    </citation>
    <scope>NUCLEOTIDE SEQUENCE</scope>
    <source>
        <strain evidence="9">RS5133</strain>
    </source>
</reference>
<accession>A0AAV5VWH6</accession>
<dbReference type="InterPro" id="IPR017972">
    <property type="entry name" value="Cyt_P450_CS"/>
</dbReference>
<keyword evidence="10" id="KW-1185">Reference proteome</keyword>
<dbReference type="AlphaFoldDB" id="A0AAV5VWH6"/>
<dbReference type="PANTHER" id="PTHR24284">
    <property type="entry name" value="CYTOCHROME P450 FAMILY"/>
    <property type="match status" value="1"/>
</dbReference>
<dbReference type="Gene3D" id="1.10.630.10">
    <property type="entry name" value="Cytochrome P450"/>
    <property type="match status" value="1"/>
</dbReference>
<dbReference type="Pfam" id="PF00067">
    <property type="entry name" value="p450"/>
    <property type="match status" value="1"/>
</dbReference>
<protein>
    <recommendedName>
        <fullName evidence="11">Cytochrome P450</fullName>
    </recommendedName>
</protein>
<keyword evidence="7 8" id="KW-0349">Heme</keyword>
<name>A0AAV5VWH6_9BILA</name>
<proteinExistence type="inferred from homology"/>
<dbReference type="GO" id="GO:0004497">
    <property type="term" value="F:monooxygenase activity"/>
    <property type="evidence" value="ECO:0007669"/>
    <property type="project" value="UniProtKB-KW"/>
</dbReference>
<feature type="non-terminal residue" evidence="9">
    <location>
        <position position="509"/>
    </location>
</feature>
<comment type="caution">
    <text evidence="9">The sequence shown here is derived from an EMBL/GenBank/DDBJ whole genome shotgun (WGS) entry which is preliminary data.</text>
</comment>
<evidence type="ECO:0000256" key="2">
    <source>
        <dbReference type="ARBA" id="ARBA00010617"/>
    </source>
</evidence>
<dbReference type="PANTHER" id="PTHR24284:SF1">
    <property type="entry name" value="CYTOCHROME P450 FAMILY"/>
    <property type="match status" value="1"/>
</dbReference>